<dbReference type="Proteomes" id="UP000051568">
    <property type="component" value="Unassembled WGS sequence"/>
</dbReference>
<evidence type="ECO:0000256" key="3">
    <source>
        <dbReference type="ARBA" id="ARBA00022692"/>
    </source>
</evidence>
<evidence type="ECO:0000256" key="4">
    <source>
        <dbReference type="ARBA" id="ARBA00022989"/>
    </source>
</evidence>
<evidence type="ECO:0000256" key="1">
    <source>
        <dbReference type="ARBA" id="ARBA00004651"/>
    </source>
</evidence>
<evidence type="ECO:0000259" key="7">
    <source>
        <dbReference type="Pfam" id="PF13396"/>
    </source>
</evidence>
<feature type="domain" description="Cardiolipin synthase N-terminal" evidence="7">
    <location>
        <begin position="23"/>
        <end position="64"/>
    </location>
</feature>
<evidence type="ECO:0000313" key="9">
    <source>
        <dbReference type="Proteomes" id="UP000051568"/>
    </source>
</evidence>
<name>A0A0R2ITY7_9LACO</name>
<accession>A0A0R2ITY7</accession>
<evidence type="ECO:0000256" key="2">
    <source>
        <dbReference type="ARBA" id="ARBA00022475"/>
    </source>
</evidence>
<sequence>MTMMKGKSMKKAYWPLVVLGGLIQLFALIDILKSHDFKRGSKLIWSILVFVLPPFGALSYYGFGKIRD</sequence>
<feature type="transmembrane region" description="Helical" evidence="6">
    <location>
        <begin position="43"/>
        <end position="63"/>
    </location>
</feature>
<keyword evidence="3 6" id="KW-0812">Transmembrane</keyword>
<keyword evidence="4 6" id="KW-1133">Transmembrane helix</keyword>
<comment type="caution">
    <text evidence="8">The sequence shown here is derived from an EMBL/GenBank/DDBJ whole genome shotgun (WGS) entry which is preliminary data.</text>
</comment>
<keyword evidence="2" id="KW-1003">Cell membrane</keyword>
<dbReference type="Pfam" id="PF13396">
    <property type="entry name" value="PLDc_N"/>
    <property type="match status" value="1"/>
</dbReference>
<keyword evidence="5 6" id="KW-0472">Membrane</keyword>
<keyword evidence="9" id="KW-1185">Reference proteome</keyword>
<evidence type="ECO:0000256" key="6">
    <source>
        <dbReference type="SAM" id="Phobius"/>
    </source>
</evidence>
<dbReference type="EMBL" id="JQBR01000014">
    <property type="protein sequence ID" value="KRN64973.1"/>
    <property type="molecule type" value="Genomic_DNA"/>
</dbReference>
<dbReference type="STRING" id="319652.IV80_GL000594"/>
<dbReference type="GO" id="GO:0005886">
    <property type="term" value="C:plasma membrane"/>
    <property type="evidence" value="ECO:0007669"/>
    <property type="project" value="UniProtKB-SubCell"/>
</dbReference>
<gene>
    <name evidence="8" type="ORF">IV80_GL000594</name>
</gene>
<reference evidence="8 9" key="1">
    <citation type="journal article" date="2015" name="Genome Announc.">
        <title>Expanding the biotechnology potential of lactobacilli through comparative genomics of 213 strains and associated genera.</title>
        <authorList>
            <person name="Sun Z."/>
            <person name="Harris H.M."/>
            <person name="McCann A."/>
            <person name="Guo C."/>
            <person name="Argimon S."/>
            <person name="Zhang W."/>
            <person name="Yang X."/>
            <person name="Jeffery I.B."/>
            <person name="Cooney J.C."/>
            <person name="Kagawa T.F."/>
            <person name="Liu W."/>
            <person name="Song Y."/>
            <person name="Salvetti E."/>
            <person name="Wrobel A."/>
            <person name="Rasinkangas P."/>
            <person name="Parkhill J."/>
            <person name="Rea M.C."/>
            <person name="O'Sullivan O."/>
            <person name="Ritari J."/>
            <person name="Douillard F.P."/>
            <person name="Paul Ross R."/>
            <person name="Yang R."/>
            <person name="Briner A.E."/>
            <person name="Felis G.E."/>
            <person name="de Vos W.M."/>
            <person name="Barrangou R."/>
            <person name="Klaenhammer T.R."/>
            <person name="Caufield P.W."/>
            <person name="Cui Y."/>
            <person name="Zhang H."/>
            <person name="O'Toole P.W."/>
        </authorList>
    </citation>
    <scope>NUCLEOTIDE SEQUENCE [LARGE SCALE GENOMIC DNA]</scope>
    <source>
        <strain evidence="8 9">DSM 17757</strain>
    </source>
</reference>
<proteinExistence type="predicted"/>
<dbReference type="AlphaFoldDB" id="A0A0R2ITY7"/>
<dbReference type="InterPro" id="IPR027379">
    <property type="entry name" value="CLS_N"/>
</dbReference>
<dbReference type="PATRIC" id="fig|319652.3.peg.601"/>
<comment type="subcellular location">
    <subcellularLocation>
        <location evidence="1">Cell membrane</location>
        <topology evidence="1">Multi-pass membrane protein</topology>
    </subcellularLocation>
</comment>
<protein>
    <recommendedName>
        <fullName evidence="7">Cardiolipin synthase N-terminal domain-containing protein</fullName>
    </recommendedName>
</protein>
<evidence type="ECO:0000256" key="5">
    <source>
        <dbReference type="ARBA" id="ARBA00023136"/>
    </source>
</evidence>
<evidence type="ECO:0000313" key="8">
    <source>
        <dbReference type="EMBL" id="KRN64973.1"/>
    </source>
</evidence>
<organism evidence="8 9">
    <name type="scientific">Pediococcus cellicola</name>
    <dbReference type="NCBI Taxonomy" id="319652"/>
    <lineage>
        <taxon>Bacteria</taxon>
        <taxon>Bacillati</taxon>
        <taxon>Bacillota</taxon>
        <taxon>Bacilli</taxon>
        <taxon>Lactobacillales</taxon>
        <taxon>Lactobacillaceae</taxon>
        <taxon>Pediococcus</taxon>
    </lineage>
</organism>
<feature type="transmembrane region" description="Helical" evidence="6">
    <location>
        <begin position="12"/>
        <end position="31"/>
    </location>
</feature>